<organism evidence="1 2">
    <name type="scientific">Paraglaciecola chathamensis S18K6</name>
    <dbReference type="NCBI Taxonomy" id="1127672"/>
    <lineage>
        <taxon>Bacteria</taxon>
        <taxon>Pseudomonadati</taxon>
        <taxon>Pseudomonadota</taxon>
        <taxon>Gammaproteobacteria</taxon>
        <taxon>Alteromonadales</taxon>
        <taxon>Alteromonadaceae</taxon>
        <taxon>Paraglaciecola</taxon>
    </lineage>
</organism>
<protein>
    <recommendedName>
        <fullName evidence="3">Transposase</fullName>
    </recommendedName>
</protein>
<evidence type="ECO:0000313" key="1">
    <source>
        <dbReference type="EMBL" id="GAC09312.1"/>
    </source>
</evidence>
<name>A0AAV3UW36_9ALTE</name>
<comment type="caution">
    <text evidence="1">The sequence shown here is derived from an EMBL/GenBank/DDBJ whole genome shotgun (WGS) entry which is preliminary data.</text>
</comment>
<evidence type="ECO:0000313" key="2">
    <source>
        <dbReference type="Proteomes" id="UP000006320"/>
    </source>
</evidence>
<dbReference type="AlphaFoldDB" id="A0AAV3UW36"/>
<sequence>MVFNLKMFTGLLLKAPKKKRKAVLSMKNNEIRPHHLKNGHSPE</sequence>
<gene>
    <name evidence="1" type="ORF">GCHA_1353</name>
</gene>
<dbReference type="EMBL" id="BAEM01000022">
    <property type="protein sequence ID" value="GAC09312.1"/>
    <property type="molecule type" value="Genomic_DNA"/>
</dbReference>
<dbReference type="Proteomes" id="UP000006320">
    <property type="component" value="Unassembled WGS sequence"/>
</dbReference>
<proteinExistence type="predicted"/>
<accession>A0AAV3UW36</accession>
<evidence type="ECO:0008006" key="3">
    <source>
        <dbReference type="Google" id="ProtNLM"/>
    </source>
</evidence>
<reference evidence="1 2" key="1">
    <citation type="journal article" date="2017" name="Antonie Van Leeuwenhoek">
        <title>Rhizobium rhizosphaerae sp. nov., a novel species isolated from rice rhizosphere.</title>
        <authorList>
            <person name="Zhao J.J."/>
            <person name="Zhang J."/>
            <person name="Zhang R.J."/>
            <person name="Zhang C.W."/>
            <person name="Yin H.Q."/>
            <person name="Zhang X.X."/>
        </authorList>
    </citation>
    <scope>NUCLEOTIDE SEQUENCE [LARGE SCALE GENOMIC DNA]</scope>
    <source>
        <strain evidence="1 2">S18K6</strain>
    </source>
</reference>